<dbReference type="InterPro" id="IPR020057">
    <property type="entry name" value="Ribosomal_bL25_b-dom"/>
</dbReference>
<proteinExistence type="predicted"/>
<dbReference type="InterPro" id="IPR001021">
    <property type="entry name" value="Ribosomal_bL25_long"/>
</dbReference>
<dbReference type="PANTHER" id="PTHR33284:SF1">
    <property type="entry name" value="RIBOSOMAL PROTEIN L25_GLN-TRNA SYNTHETASE, ANTI-CODON-BINDING DOMAIN-CONTAINING PROTEIN"/>
    <property type="match status" value="1"/>
</dbReference>
<dbReference type="InterPro" id="IPR011035">
    <property type="entry name" value="Ribosomal_bL25/Gln-tRNA_synth"/>
</dbReference>
<dbReference type="Gene3D" id="2.40.240.10">
    <property type="entry name" value="Ribosomal Protein L25, Chain P"/>
    <property type="match status" value="1"/>
</dbReference>
<evidence type="ECO:0000256" key="1">
    <source>
        <dbReference type="ARBA" id="ARBA00022730"/>
    </source>
</evidence>
<evidence type="ECO:0000256" key="2">
    <source>
        <dbReference type="ARBA" id="ARBA00022884"/>
    </source>
</evidence>
<keyword evidence="3" id="KW-0689">Ribosomal protein</keyword>
<dbReference type="InterPro" id="IPR029751">
    <property type="entry name" value="Ribosomal_L25_dom"/>
</dbReference>
<sequence length="264" mass="29940">MMASWQLWNQISSLYKPRNIFQVQRRALCAVRADYVGVYQRIKDVFHKKEEPPPPTLIAEVRSDIGSRPSRRYRRAGQLPCVMYGRKKKERIVCSVDGKILRQQYLNRKERFENTIYNLMVGPKTYKVLPRQPAIHPVFPPVKLLSVRFLKYRPGKTKFPLPVKVVGDDESLAVKRGALVLPIARRVPCVGLEGLGYNLPDHIEVDVSNIKVGQKVRLGDPVVKVPKDIKPLVGDDFLLYTVHGPGRTTIFDEDIAGTGTAEGE</sequence>
<evidence type="ECO:0000259" key="5">
    <source>
        <dbReference type="Pfam" id="PF01386"/>
    </source>
</evidence>
<dbReference type="Pfam" id="PF14693">
    <property type="entry name" value="Ribosomal_TL5_C"/>
    <property type="match status" value="1"/>
</dbReference>
<dbReference type="InterPro" id="IPR020930">
    <property type="entry name" value="Ribosomal_uL5_bac-type"/>
</dbReference>
<evidence type="ECO:0008006" key="9">
    <source>
        <dbReference type="Google" id="ProtNLM"/>
    </source>
</evidence>
<evidence type="ECO:0000259" key="6">
    <source>
        <dbReference type="Pfam" id="PF14693"/>
    </source>
</evidence>
<dbReference type="CDD" id="cd00495">
    <property type="entry name" value="Ribosomal_L25_TL5_CTC"/>
    <property type="match status" value="1"/>
</dbReference>
<dbReference type="GO" id="GO:0003735">
    <property type="term" value="F:structural constituent of ribosome"/>
    <property type="evidence" value="ECO:0007669"/>
    <property type="project" value="InterPro"/>
</dbReference>
<dbReference type="EMBL" id="HBHR01012025">
    <property type="protein sequence ID" value="CAD9863345.1"/>
    <property type="molecule type" value="Transcribed_RNA"/>
</dbReference>
<dbReference type="GO" id="GO:0008097">
    <property type="term" value="F:5S rRNA binding"/>
    <property type="evidence" value="ECO:0007669"/>
    <property type="project" value="InterPro"/>
</dbReference>
<dbReference type="PANTHER" id="PTHR33284">
    <property type="entry name" value="RIBOSOMAL PROTEIN L25/GLN-TRNA SYNTHETASE, ANTI-CODON-BINDING DOMAIN-CONTAINING PROTEIN"/>
    <property type="match status" value="1"/>
</dbReference>
<evidence type="ECO:0000313" key="8">
    <source>
        <dbReference type="EMBL" id="CAD9863345.1"/>
    </source>
</evidence>
<dbReference type="GO" id="GO:0022625">
    <property type="term" value="C:cytosolic large ribosomal subunit"/>
    <property type="evidence" value="ECO:0007669"/>
    <property type="project" value="TreeGrafter"/>
</dbReference>
<dbReference type="Gene3D" id="2.170.120.20">
    <property type="entry name" value="Ribosomal protein L25, beta domain"/>
    <property type="match status" value="1"/>
</dbReference>
<dbReference type="SUPFAM" id="SSF50715">
    <property type="entry name" value="Ribosomal protein L25-like"/>
    <property type="match status" value="1"/>
</dbReference>
<dbReference type="NCBIfam" id="TIGR00731">
    <property type="entry name" value="bL25_bact_ctc"/>
    <property type="match status" value="1"/>
</dbReference>
<keyword evidence="1" id="KW-0699">rRNA-binding</keyword>
<accession>A0A6U1NGR6</accession>
<dbReference type="EMBL" id="HBHR01012024">
    <property type="protein sequence ID" value="CAD9863344.1"/>
    <property type="molecule type" value="Transcribed_RNA"/>
</dbReference>
<evidence type="ECO:0000313" key="7">
    <source>
        <dbReference type="EMBL" id="CAD9863344.1"/>
    </source>
</evidence>
<keyword evidence="4" id="KW-0687">Ribonucleoprotein</keyword>
<reference evidence="7" key="1">
    <citation type="submission" date="2021-01" db="EMBL/GenBank/DDBJ databases">
        <authorList>
            <person name="Corre E."/>
            <person name="Pelletier E."/>
            <person name="Niang G."/>
            <person name="Scheremetjew M."/>
            <person name="Finn R."/>
            <person name="Kale V."/>
            <person name="Holt S."/>
            <person name="Cochrane G."/>
            <person name="Meng A."/>
            <person name="Brown T."/>
            <person name="Cohen L."/>
        </authorList>
    </citation>
    <scope>NUCLEOTIDE SEQUENCE</scope>
    <source>
        <strain evidence="7">CCMP1661</strain>
    </source>
</reference>
<keyword evidence="2" id="KW-0694">RNA-binding</keyword>
<dbReference type="InterPro" id="IPR037121">
    <property type="entry name" value="Ribosomal_bL25_C"/>
</dbReference>
<feature type="domain" description="Large ribosomal subunit protein bL25 beta" evidence="6">
    <location>
        <begin position="158"/>
        <end position="245"/>
    </location>
</feature>
<dbReference type="GO" id="GO:0006412">
    <property type="term" value="P:translation"/>
    <property type="evidence" value="ECO:0007669"/>
    <property type="project" value="InterPro"/>
</dbReference>
<organism evidence="7">
    <name type="scientific">Fibrocapsa japonica</name>
    <dbReference type="NCBI Taxonomy" id="94617"/>
    <lineage>
        <taxon>Eukaryota</taxon>
        <taxon>Sar</taxon>
        <taxon>Stramenopiles</taxon>
        <taxon>Ochrophyta</taxon>
        <taxon>Raphidophyceae</taxon>
        <taxon>Chattonellales</taxon>
        <taxon>Chattonellaceae</taxon>
        <taxon>Fibrocapsa</taxon>
    </lineage>
</organism>
<name>A0A6U1NGR6_9STRA</name>
<dbReference type="AlphaFoldDB" id="A0A6U1NGR6"/>
<evidence type="ECO:0000256" key="3">
    <source>
        <dbReference type="ARBA" id="ARBA00022980"/>
    </source>
</evidence>
<dbReference type="InterPro" id="IPR020056">
    <property type="entry name" value="Rbsml_bL25/Gln-tRNA_synth_N"/>
</dbReference>
<dbReference type="Pfam" id="PF01386">
    <property type="entry name" value="Ribosomal_L25p"/>
    <property type="match status" value="1"/>
</dbReference>
<protein>
    <recommendedName>
        <fullName evidence="9">50S ribosomal protein L25</fullName>
    </recommendedName>
</protein>
<gene>
    <name evidence="7" type="ORF">FJAP1339_LOCUS5834</name>
    <name evidence="8" type="ORF">FJAP1339_LOCUS5835</name>
</gene>
<evidence type="ECO:0000256" key="4">
    <source>
        <dbReference type="ARBA" id="ARBA00023274"/>
    </source>
</evidence>
<feature type="domain" description="Large ribosomal subunit protein bL25 L25" evidence="5">
    <location>
        <begin position="58"/>
        <end position="138"/>
    </location>
</feature>